<comment type="subcellular location">
    <subcellularLocation>
        <location evidence="1">Cytoplasm</location>
    </subcellularLocation>
</comment>
<dbReference type="InterPro" id="IPR011006">
    <property type="entry name" value="CheY-like_superfamily"/>
</dbReference>
<dbReference type="Gene3D" id="3.40.50.2300">
    <property type="match status" value="1"/>
</dbReference>
<keyword evidence="13" id="KW-1185">Reference proteome</keyword>
<feature type="domain" description="Response regulatory" evidence="10">
    <location>
        <begin position="7"/>
        <end position="120"/>
    </location>
</feature>
<evidence type="ECO:0000256" key="4">
    <source>
        <dbReference type="ARBA" id="ARBA00023012"/>
    </source>
</evidence>
<dbReference type="FunFam" id="1.10.10.10:FF:000099">
    <property type="entry name" value="Two-component system response regulator TorR"/>
    <property type="match status" value="1"/>
</dbReference>
<dbReference type="InterPro" id="IPR039420">
    <property type="entry name" value="WalR-like"/>
</dbReference>
<gene>
    <name evidence="12" type="primary">ompR</name>
    <name evidence="12" type="ORF">CCOS865_02671</name>
</gene>
<keyword evidence="4" id="KW-0902">Two-component regulatory system</keyword>
<organism evidence="12 13">
    <name type="scientific">Pseudomonas reidholzensis</name>
    <dbReference type="NCBI Taxonomy" id="1785162"/>
    <lineage>
        <taxon>Bacteria</taxon>
        <taxon>Pseudomonadati</taxon>
        <taxon>Pseudomonadota</taxon>
        <taxon>Gammaproteobacteria</taxon>
        <taxon>Pseudomonadales</taxon>
        <taxon>Pseudomonadaceae</taxon>
        <taxon>Pseudomonas</taxon>
    </lineage>
</organism>
<evidence type="ECO:0000256" key="1">
    <source>
        <dbReference type="ARBA" id="ARBA00004496"/>
    </source>
</evidence>
<evidence type="ECO:0000256" key="9">
    <source>
        <dbReference type="PROSITE-ProRule" id="PRU01091"/>
    </source>
</evidence>
<evidence type="ECO:0000256" key="3">
    <source>
        <dbReference type="ARBA" id="ARBA00022553"/>
    </source>
</evidence>
<evidence type="ECO:0000259" key="11">
    <source>
        <dbReference type="PROSITE" id="PS51755"/>
    </source>
</evidence>
<feature type="domain" description="OmpR/PhoB-type" evidence="11">
    <location>
        <begin position="130"/>
        <end position="229"/>
    </location>
</feature>
<dbReference type="InterPro" id="IPR016032">
    <property type="entry name" value="Sig_transdc_resp-reg_C-effctor"/>
</dbReference>
<dbReference type="GO" id="GO:0000976">
    <property type="term" value="F:transcription cis-regulatory region binding"/>
    <property type="evidence" value="ECO:0007669"/>
    <property type="project" value="TreeGrafter"/>
</dbReference>
<dbReference type="SMART" id="SM00862">
    <property type="entry name" value="Trans_reg_C"/>
    <property type="match status" value="1"/>
</dbReference>
<dbReference type="OrthoDB" id="9802426at2"/>
<dbReference type="Pfam" id="PF00486">
    <property type="entry name" value="Trans_reg_C"/>
    <property type="match status" value="1"/>
</dbReference>
<dbReference type="Gene3D" id="1.10.10.10">
    <property type="entry name" value="Winged helix-like DNA-binding domain superfamily/Winged helix DNA-binding domain"/>
    <property type="match status" value="1"/>
</dbReference>
<dbReference type="InterPro" id="IPR036388">
    <property type="entry name" value="WH-like_DNA-bd_sf"/>
</dbReference>
<dbReference type="SUPFAM" id="SSF46894">
    <property type="entry name" value="C-terminal effector domain of the bipartite response regulators"/>
    <property type="match status" value="1"/>
</dbReference>
<dbReference type="GO" id="GO:0032993">
    <property type="term" value="C:protein-DNA complex"/>
    <property type="evidence" value="ECO:0007669"/>
    <property type="project" value="TreeGrafter"/>
</dbReference>
<dbReference type="SMART" id="SM00448">
    <property type="entry name" value="REC"/>
    <property type="match status" value="1"/>
</dbReference>
<keyword evidence="6 9" id="KW-0238">DNA-binding</keyword>
<proteinExistence type="predicted"/>
<evidence type="ECO:0000256" key="6">
    <source>
        <dbReference type="ARBA" id="ARBA00023125"/>
    </source>
</evidence>
<dbReference type="AlphaFoldDB" id="A0A383RU20"/>
<dbReference type="FunFam" id="3.40.50.2300:FF:000001">
    <property type="entry name" value="DNA-binding response regulator PhoB"/>
    <property type="match status" value="1"/>
</dbReference>
<reference evidence="13" key="1">
    <citation type="submission" date="2018-08" db="EMBL/GenBank/DDBJ databases">
        <authorList>
            <person name="Blom J."/>
        </authorList>
    </citation>
    <scope>NUCLEOTIDE SEQUENCE [LARGE SCALE GENOMIC DNA]</scope>
    <source>
        <strain evidence="13">CCOS 865</strain>
    </source>
</reference>
<evidence type="ECO:0000313" key="13">
    <source>
        <dbReference type="Proteomes" id="UP000263595"/>
    </source>
</evidence>
<dbReference type="PANTHER" id="PTHR48111">
    <property type="entry name" value="REGULATOR OF RPOS"/>
    <property type="match status" value="1"/>
</dbReference>
<dbReference type="GO" id="GO:0006355">
    <property type="term" value="P:regulation of DNA-templated transcription"/>
    <property type="evidence" value="ECO:0007669"/>
    <property type="project" value="InterPro"/>
</dbReference>
<evidence type="ECO:0000256" key="7">
    <source>
        <dbReference type="ARBA" id="ARBA00023163"/>
    </source>
</evidence>
<evidence type="ECO:0000256" key="2">
    <source>
        <dbReference type="ARBA" id="ARBA00022490"/>
    </source>
</evidence>
<evidence type="ECO:0000313" key="12">
    <source>
        <dbReference type="EMBL" id="SYX90405.1"/>
    </source>
</evidence>
<keyword evidence="5" id="KW-0805">Transcription regulation</keyword>
<dbReference type="PROSITE" id="PS50110">
    <property type="entry name" value="RESPONSE_REGULATORY"/>
    <property type="match status" value="1"/>
</dbReference>
<keyword evidence="2" id="KW-0963">Cytoplasm</keyword>
<evidence type="ECO:0000259" key="10">
    <source>
        <dbReference type="PROSITE" id="PS50110"/>
    </source>
</evidence>
<dbReference type="Proteomes" id="UP000263595">
    <property type="component" value="Unassembled WGS sequence"/>
</dbReference>
<feature type="DNA-binding region" description="OmpR/PhoB-type" evidence="9">
    <location>
        <begin position="130"/>
        <end position="229"/>
    </location>
</feature>
<keyword evidence="7" id="KW-0804">Transcription</keyword>
<evidence type="ECO:0000256" key="5">
    <source>
        <dbReference type="ARBA" id="ARBA00023015"/>
    </source>
</evidence>
<dbReference type="InterPro" id="IPR001867">
    <property type="entry name" value="OmpR/PhoB-type_DNA-bd"/>
</dbReference>
<keyword evidence="3 8" id="KW-0597">Phosphoprotein</keyword>
<evidence type="ECO:0000256" key="8">
    <source>
        <dbReference type="PROSITE-ProRule" id="PRU00169"/>
    </source>
</evidence>
<dbReference type="GO" id="GO:0000156">
    <property type="term" value="F:phosphorelay response regulator activity"/>
    <property type="evidence" value="ECO:0007669"/>
    <property type="project" value="TreeGrafter"/>
</dbReference>
<protein>
    <submittedName>
        <fullName evidence="12">Transcriptional regulatory protein OmpR</fullName>
    </submittedName>
</protein>
<dbReference type="EMBL" id="UNOZ01000017">
    <property type="protein sequence ID" value="SYX90405.1"/>
    <property type="molecule type" value="Genomic_DNA"/>
</dbReference>
<dbReference type="SUPFAM" id="SSF52172">
    <property type="entry name" value="CheY-like"/>
    <property type="match status" value="1"/>
</dbReference>
<dbReference type="Gene3D" id="6.10.250.690">
    <property type="match status" value="1"/>
</dbReference>
<dbReference type="InterPro" id="IPR001789">
    <property type="entry name" value="Sig_transdc_resp-reg_receiver"/>
</dbReference>
<accession>A0A383RU20</accession>
<name>A0A383RU20_9PSED</name>
<dbReference type="GO" id="GO:0005829">
    <property type="term" value="C:cytosol"/>
    <property type="evidence" value="ECO:0007669"/>
    <property type="project" value="TreeGrafter"/>
</dbReference>
<dbReference type="RefSeq" id="WP_119141578.1">
    <property type="nucleotide sequence ID" value="NZ_CBCSFL010000036.1"/>
</dbReference>
<dbReference type="PROSITE" id="PS51755">
    <property type="entry name" value="OMPR_PHOB"/>
    <property type="match status" value="1"/>
</dbReference>
<feature type="modified residue" description="4-aspartylphosphate" evidence="8">
    <location>
        <position position="56"/>
    </location>
</feature>
<dbReference type="PANTHER" id="PTHR48111:SF47">
    <property type="entry name" value="TRANSCRIPTIONAL REGULATORY PROTEIN RSTA"/>
    <property type="match status" value="1"/>
</dbReference>
<dbReference type="CDD" id="cd00383">
    <property type="entry name" value="trans_reg_C"/>
    <property type="match status" value="1"/>
</dbReference>
<sequence>MDQPSNRILIVEDDARLAELTAEYLQANGFEVAVEGDGGRAVRRIVDSQPDLVILDLMLPGEDGLSICRRVRGQFAGAILMLTARSDELDQVQGLDLGADDYVCKPVRPRLLLARINALLRRSDSPEGKAQALRFGGLRIDHGLREAWLNDQPIDLTSAEFDLLWLLASHAGRVLSREQIFTALRGVGYDGQDRSIDVRISKIRPKIGDDPIHPRLIKTLRSKGYLFVGEAAQA</sequence>
<dbReference type="Pfam" id="PF00072">
    <property type="entry name" value="Response_reg"/>
    <property type="match status" value="1"/>
</dbReference>